<dbReference type="PATRIC" id="fig|68170.10.peg.5200"/>
<comment type="caution">
    <text evidence="2">The sequence shown here is derived from an EMBL/GenBank/DDBJ whole genome shotgun (WGS) entry which is preliminary data.</text>
</comment>
<evidence type="ECO:0000256" key="1">
    <source>
        <dbReference type="SAM" id="Phobius"/>
    </source>
</evidence>
<dbReference type="Pfam" id="PF11222">
    <property type="entry name" value="DUF3017"/>
    <property type="match status" value="1"/>
</dbReference>
<dbReference type="EMBL" id="JYJG01000137">
    <property type="protein sequence ID" value="KJK47365.1"/>
    <property type="molecule type" value="Genomic_DNA"/>
</dbReference>
<keyword evidence="1" id="KW-1133">Transmembrane helix</keyword>
<keyword evidence="3" id="KW-1185">Reference proteome</keyword>
<dbReference type="AlphaFoldDB" id="A0A0F0GVM7"/>
<evidence type="ECO:0008006" key="4">
    <source>
        <dbReference type="Google" id="ProtNLM"/>
    </source>
</evidence>
<feature type="transmembrane region" description="Helical" evidence="1">
    <location>
        <begin position="85"/>
        <end position="104"/>
    </location>
</feature>
<name>A0A0F0GVM7_LENAE</name>
<sequence>MRRSDAEALMPEQRWRSGPGKHLPFALVLGVGVLGLVRIFQYHWRQGAVLLGVSLLVAAVLRILVTDEQAGLIKIRGRGMDAFLYSTLGVVVIAVSLTITGGPLSR</sequence>
<accession>A0A0F0GVM7</accession>
<reference evidence="2 3" key="1">
    <citation type="submission" date="2015-02" db="EMBL/GenBank/DDBJ databases">
        <authorList>
            <person name="Ju K.-S."/>
            <person name="Doroghazi J.R."/>
            <person name="Metcalf W."/>
        </authorList>
    </citation>
    <scope>NUCLEOTIDE SEQUENCE [LARGE SCALE GENOMIC DNA]</scope>
    <source>
        <strain evidence="2 3">NRRL B-16140</strain>
    </source>
</reference>
<dbReference type="RefSeq" id="WP_330770165.1">
    <property type="nucleotide sequence ID" value="NZ_JYJG01000137.1"/>
</dbReference>
<evidence type="ECO:0000313" key="3">
    <source>
        <dbReference type="Proteomes" id="UP000033393"/>
    </source>
</evidence>
<feature type="transmembrane region" description="Helical" evidence="1">
    <location>
        <begin position="47"/>
        <end position="65"/>
    </location>
</feature>
<proteinExistence type="predicted"/>
<protein>
    <recommendedName>
        <fullName evidence="4">DUF3017 domain-containing protein</fullName>
    </recommendedName>
</protein>
<keyword evidence="1" id="KW-0812">Transmembrane</keyword>
<keyword evidence="1" id="KW-0472">Membrane</keyword>
<dbReference type="Proteomes" id="UP000033393">
    <property type="component" value="Unassembled WGS sequence"/>
</dbReference>
<dbReference type="InterPro" id="IPR021385">
    <property type="entry name" value="DUF3017"/>
</dbReference>
<organism evidence="2 3">
    <name type="scientific">Lentzea aerocolonigenes</name>
    <name type="common">Lechevalieria aerocolonigenes</name>
    <name type="synonym">Saccharothrix aerocolonigenes</name>
    <dbReference type="NCBI Taxonomy" id="68170"/>
    <lineage>
        <taxon>Bacteria</taxon>
        <taxon>Bacillati</taxon>
        <taxon>Actinomycetota</taxon>
        <taxon>Actinomycetes</taxon>
        <taxon>Pseudonocardiales</taxon>
        <taxon>Pseudonocardiaceae</taxon>
        <taxon>Lentzea</taxon>
    </lineage>
</organism>
<dbReference type="STRING" id="68170.GCA_000974445_03889"/>
<dbReference type="eggNOG" id="ENOG5033CNM">
    <property type="taxonomic scope" value="Bacteria"/>
</dbReference>
<evidence type="ECO:0000313" key="2">
    <source>
        <dbReference type="EMBL" id="KJK47365.1"/>
    </source>
</evidence>
<gene>
    <name evidence="2" type="ORF">UK23_20725</name>
</gene>
<feature type="transmembrane region" description="Helical" evidence="1">
    <location>
        <begin position="23"/>
        <end position="41"/>
    </location>
</feature>